<name>A0ABS8JIN7_9GAMM</name>
<protein>
    <submittedName>
        <fullName evidence="1">Uncharacterized protein</fullName>
    </submittedName>
</protein>
<evidence type="ECO:0000313" key="2">
    <source>
        <dbReference type="Proteomes" id="UP001165293"/>
    </source>
</evidence>
<dbReference type="RefSeq" id="WP_230527004.1">
    <property type="nucleotide sequence ID" value="NZ_JAJGAK010000002.1"/>
</dbReference>
<comment type="caution">
    <text evidence="1">The sequence shown here is derived from an EMBL/GenBank/DDBJ whole genome shotgun (WGS) entry which is preliminary data.</text>
</comment>
<proteinExistence type="predicted"/>
<dbReference type="EMBL" id="JAJGAK010000002">
    <property type="protein sequence ID" value="MCC8363375.1"/>
    <property type="molecule type" value="Genomic_DNA"/>
</dbReference>
<organism evidence="1 2">
    <name type="scientific">Noviluteimonas lactosilytica</name>
    <dbReference type="NCBI Taxonomy" id="2888523"/>
    <lineage>
        <taxon>Bacteria</taxon>
        <taxon>Pseudomonadati</taxon>
        <taxon>Pseudomonadota</taxon>
        <taxon>Gammaproteobacteria</taxon>
        <taxon>Lysobacterales</taxon>
        <taxon>Lysobacteraceae</taxon>
        <taxon>Noviluteimonas</taxon>
    </lineage>
</organism>
<gene>
    <name evidence="1" type="ORF">LK996_09855</name>
</gene>
<accession>A0ABS8JIN7</accession>
<sequence length="92" mass="10446">MSHDPTDTGTSQALLDRLVHTRLPRTLELKERVDAGERLTDPDLEFLKDLLDDAQLSQQFIARHPELHSLAGRLVQLYEDIVKKAVENESKG</sequence>
<dbReference type="Proteomes" id="UP001165293">
    <property type="component" value="Unassembled WGS sequence"/>
</dbReference>
<reference evidence="1" key="1">
    <citation type="submission" date="2021-10" db="EMBL/GenBank/DDBJ databases">
        <authorList>
            <person name="Lyu M."/>
            <person name="Wang X."/>
            <person name="Meng X."/>
            <person name="Xu K."/>
        </authorList>
    </citation>
    <scope>NUCLEOTIDE SEQUENCE</scope>
    <source>
        <strain evidence="1">A6</strain>
    </source>
</reference>
<keyword evidence="2" id="KW-1185">Reference proteome</keyword>
<evidence type="ECO:0000313" key="1">
    <source>
        <dbReference type="EMBL" id="MCC8363375.1"/>
    </source>
</evidence>